<keyword evidence="2" id="KW-1185">Reference proteome</keyword>
<sequence length="61" mass="6646">MMADFDLPADLVQLKREWFAADEQCQKLSEALPSNVAVGLRGGWVQKLAVATWASSPVSDP</sequence>
<protein>
    <submittedName>
        <fullName evidence="1">Uncharacterized protein</fullName>
    </submittedName>
</protein>
<gene>
    <name evidence="1" type="ORF">ACFFRN_48645</name>
</gene>
<evidence type="ECO:0000313" key="2">
    <source>
        <dbReference type="Proteomes" id="UP001589646"/>
    </source>
</evidence>
<dbReference type="Proteomes" id="UP001589646">
    <property type="component" value="Unassembled WGS sequence"/>
</dbReference>
<reference evidence="1 2" key="1">
    <citation type="submission" date="2024-09" db="EMBL/GenBank/DDBJ databases">
        <authorList>
            <person name="Sun Q."/>
            <person name="Mori K."/>
        </authorList>
    </citation>
    <scope>NUCLEOTIDE SEQUENCE [LARGE SCALE GENOMIC DNA]</scope>
    <source>
        <strain evidence="1 2">JCM 3323</strain>
    </source>
</reference>
<evidence type="ECO:0000313" key="1">
    <source>
        <dbReference type="EMBL" id="MFB9534505.1"/>
    </source>
</evidence>
<proteinExistence type="predicted"/>
<organism evidence="1 2">
    <name type="scientific">Nonomuraea roseola</name>
    <dbReference type="NCBI Taxonomy" id="46179"/>
    <lineage>
        <taxon>Bacteria</taxon>
        <taxon>Bacillati</taxon>
        <taxon>Actinomycetota</taxon>
        <taxon>Actinomycetes</taxon>
        <taxon>Streptosporangiales</taxon>
        <taxon>Streptosporangiaceae</taxon>
        <taxon>Nonomuraea</taxon>
    </lineage>
</organism>
<comment type="caution">
    <text evidence="1">The sequence shown here is derived from an EMBL/GenBank/DDBJ whole genome shotgun (WGS) entry which is preliminary data.</text>
</comment>
<accession>A0ABV5QG57</accession>
<dbReference type="RefSeq" id="WP_346119622.1">
    <property type="nucleotide sequence ID" value="NZ_BAAAXC010000009.1"/>
</dbReference>
<dbReference type="EMBL" id="JBHMCE010000030">
    <property type="protein sequence ID" value="MFB9534505.1"/>
    <property type="molecule type" value="Genomic_DNA"/>
</dbReference>
<name>A0ABV5QG57_9ACTN</name>